<evidence type="ECO:0000256" key="5">
    <source>
        <dbReference type="SAM" id="Phobius"/>
    </source>
</evidence>
<feature type="signal peptide" evidence="6">
    <location>
        <begin position="1"/>
        <end position="20"/>
    </location>
</feature>
<protein>
    <submittedName>
        <fullName evidence="7">Claudin-like 8</fullName>
    </submittedName>
</protein>
<gene>
    <name evidence="7" type="primary">CLDNL8</name>
</gene>
<dbReference type="GO" id="GO:0005886">
    <property type="term" value="C:plasma membrane"/>
    <property type="evidence" value="ECO:0007669"/>
    <property type="project" value="TreeGrafter"/>
</dbReference>
<comment type="subcellular location">
    <subcellularLocation>
        <location evidence="1">Membrane</location>
        <topology evidence="1">Multi-pass membrane protein</topology>
    </subcellularLocation>
</comment>
<dbReference type="AlphaFoldDB" id="A0A0H5FMD3"/>
<dbReference type="Gene3D" id="1.20.140.150">
    <property type="match status" value="1"/>
</dbReference>
<dbReference type="InterPro" id="IPR004031">
    <property type="entry name" value="PMP22/EMP/MP20/Claudin"/>
</dbReference>
<feature type="transmembrane region" description="Helical" evidence="5">
    <location>
        <begin position="122"/>
        <end position="141"/>
    </location>
</feature>
<keyword evidence="4 5" id="KW-0472">Membrane</keyword>
<evidence type="ECO:0000256" key="4">
    <source>
        <dbReference type="ARBA" id="ARBA00023136"/>
    </source>
</evidence>
<organism evidence="7">
    <name type="scientific">Hydra vulgaris</name>
    <name type="common">Hydra</name>
    <name type="synonym">Hydra attenuata</name>
    <dbReference type="NCBI Taxonomy" id="6087"/>
    <lineage>
        <taxon>Eukaryota</taxon>
        <taxon>Metazoa</taxon>
        <taxon>Cnidaria</taxon>
        <taxon>Hydrozoa</taxon>
        <taxon>Hydroidolina</taxon>
        <taxon>Anthoathecata</taxon>
        <taxon>Aplanulata</taxon>
        <taxon>Hydridae</taxon>
        <taxon>Hydra</taxon>
    </lineage>
</organism>
<keyword evidence="3 5" id="KW-1133">Transmembrane helix</keyword>
<sequence>LWSLFMLSSSLLSAINLCLSAKPKQIAVLRIATKCLKGVNSAFFNIQASKMTALKIIYFINCGLMVLGIVLAVLSTAGNYWEKISSTSTLIHVGLWKICGKPLSTSYCADRDKTDALIATEAFMIAGCVTYLLGFVYNGLLFLKKNWSNKISAVLLIVTALCLVVGLGVYTNKVSEKDASFGWSYIIGWCSAGVSVLSTILCFTQQMEYASI</sequence>
<reference evidence="7" key="1">
    <citation type="submission" date="2015-06" db="EMBL/GenBank/DDBJ databases">
        <title>Multifunctionality and plasticity characterize epithelial cells in Hydra.</title>
        <authorList>
            <person name="Buzgariu W."/>
            <person name="Al Haddad S."/>
            <person name="Tomczyk S."/>
            <person name="Wenger Y."/>
            <person name="Galliot B."/>
        </authorList>
    </citation>
    <scope>NUCLEOTIDE SEQUENCE</scope>
    <source>
        <strain evidence="7">Jussy strain</strain>
        <tissue evidence="7">Whole organism</tissue>
    </source>
</reference>
<proteinExistence type="evidence at transcript level"/>
<dbReference type="PANTHER" id="PTHR10671:SF34">
    <property type="entry name" value="PROTEIN NKG7"/>
    <property type="match status" value="1"/>
</dbReference>
<feature type="transmembrane region" description="Helical" evidence="5">
    <location>
        <begin position="183"/>
        <end position="203"/>
    </location>
</feature>
<dbReference type="Pfam" id="PF00822">
    <property type="entry name" value="PMP22_Claudin"/>
    <property type="match status" value="1"/>
</dbReference>
<dbReference type="InterPro" id="IPR050579">
    <property type="entry name" value="PMP-22/EMP/MP20-like"/>
</dbReference>
<feature type="chain" id="PRO_5005219230" evidence="6">
    <location>
        <begin position="21"/>
        <end position="212"/>
    </location>
</feature>
<evidence type="ECO:0000256" key="1">
    <source>
        <dbReference type="ARBA" id="ARBA00004141"/>
    </source>
</evidence>
<evidence type="ECO:0000256" key="2">
    <source>
        <dbReference type="ARBA" id="ARBA00022692"/>
    </source>
</evidence>
<dbReference type="OrthoDB" id="8678517at2759"/>
<feature type="transmembrane region" description="Helical" evidence="5">
    <location>
        <begin position="153"/>
        <end position="171"/>
    </location>
</feature>
<accession>A0A0H5FMD3</accession>
<evidence type="ECO:0000256" key="3">
    <source>
        <dbReference type="ARBA" id="ARBA00022989"/>
    </source>
</evidence>
<keyword evidence="2 5" id="KW-0812">Transmembrane</keyword>
<evidence type="ECO:0000313" key="7">
    <source>
        <dbReference type="EMBL" id="CRX73252.1"/>
    </source>
</evidence>
<keyword evidence="6" id="KW-0732">Signal</keyword>
<feature type="transmembrane region" description="Helical" evidence="5">
    <location>
        <begin position="56"/>
        <end position="81"/>
    </location>
</feature>
<dbReference type="EMBL" id="LN868229">
    <property type="protein sequence ID" value="CRX73252.1"/>
    <property type="molecule type" value="mRNA"/>
</dbReference>
<dbReference type="PANTHER" id="PTHR10671">
    <property type="entry name" value="EPITHELIAL MEMBRANE PROTEIN-RELATED"/>
    <property type="match status" value="1"/>
</dbReference>
<evidence type="ECO:0000256" key="6">
    <source>
        <dbReference type="SAM" id="SignalP"/>
    </source>
</evidence>
<feature type="non-terminal residue" evidence="7">
    <location>
        <position position="1"/>
    </location>
</feature>
<name>A0A0H5FMD3_HYDVU</name>